<evidence type="ECO:0000256" key="1">
    <source>
        <dbReference type="ARBA" id="ARBA00022729"/>
    </source>
</evidence>
<evidence type="ECO:0000256" key="2">
    <source>
        <dbReference type="SAM" id="SignalP"/>
    </source>
</evidence>
<sequence length="722" mass="79684">MMKNFTNLFFLFFLLCTGTILGKSTTWVDTQNSDWFEDNNRSFELLPSSSESFFNHTYMVNLVLQAPNTYTWTGATNTNWSTNSNWLNNVAPPTNVAVNIIFSTTVANDIILTENVMIMDYENMGSANFDVNGNRLTITGGFTTNASNFIKASAFASEIYFKGAAAQNISPNVFENDIIKHLIIENAVSLTLDTPISVTGVVSLRQGYFYTNDQFTFKSYFNRTAVLGSIQGGEVVGEVTVETYFPAKRAFRFFSSAVSTTGSIKQNWQEGVNNTTTAQNLNPNPGYGTHITGSMNGNNGFDATPSGNSSLFTYDDSAQIWTSINTTSQNLIEAGKAYRLMIRGDRSINLNSNTATPTPTVIRTKGTLNQGNVQLTTDAPANGYVFMGNPYQAIVDMEKVLTNSPQINPQFIYVWDPTVNVRGAFVTVQTLYNTNTNASSSANKFLQPGQSIFVKKKNVSGTVAINFEEGDKEYSNQTIPVFRAQASETATLHVNMFVQNDTENSIDGFAINFNTSFNDAVNEADAGKLFNLDENIAINTNNELLSLENRSEPISGDEIQLANYTYRASDYQLKLELNGLEMVNASLYDAYLDTYTPLENNQTNWFSFSVDQDIEASINSNRFKIVFTESSLNTQVNVLEQNVQMYPNPATTDLVFISAEDIAGNKSSVSVYSILGNRMFTQDFAAGSSNTLELNISSLAAGMYIVNVNTNDKSFSKKLIVK</sequence>
<comment type="caution">
    <text evidence="4">The sequence shown here is derived from an EMBL/GenBank/DDBJ whole genome shotgun (WGS) entry which is preliminary data.</text>
</comment>
<evidence type="ECO:0000313" key="4">
    <source>
        <dbReference type="EMBL" id="MDT0295720.1"/>
    </source>
</evidence>
<evidence type="ECO:0000313" key="5">
    <source>
        <dbReference type="Proteomes" id="UP001182991"/>
    </source>
</evidence>
<name>A0ABU2KLZ4_9FLAO</name>
<feature type="chain" id="PRO_5046235715" evidence="2">
    <location>
        <begin position="23"/>
        <end position="722"/>
    </location>
</feature>
<keyword evidence="1 2" id="KW-0732">Signal</keyword>
<feature type="domain" description="Secretion system C-terminal sorting" evidence="3">
    <location>
        <begin position="645"/>
        <end position="721"/>
    </location>
</feature>
<proteinExistence type="predicted"/>
<dbReference type="RefSeq" id="WP_311402647.1">
    <property type="nucleotide sequence ID" value="NZ_JAVRBG010000017.1"/>
</dbReference>
<feature type="signal peptide" evidence="2">
    <location>
        <begin position="1"/>
        <end position="22"/>
    </location>
</feature>
<gene>
    <name evidence="4" type="ORF">RLT85_13895</name>
</gene>
<evidence type="ECO:0000259" key="3">
    <source>
        <dbReference type="Pfam" id="PF18962"/>
    </source>
</evidence>
<dbReference type="EMBL" id="JAVRBG010000017">
    <property type="protein sequence ID" value="MDT0295720.1"/>
    <property type="molecule type" value="Genomic_DNA"/>
</dbReference>
<keyword evidence="5" id="KW-1185">Reference proteome</keyword>
<reference evidence="5" key="1">
    <citation type="submission" date="2023-07" db="EMBL/GenBank/DDBJ databases">
        <title>Isolating and identifying novel microbial strains from the Mariana Trench.</title>
        <authorList>
            <person name="Fu H."/>
        </authorList>
    </citation>
    <scope>NUCLEOTIDE SEQUENCE [LARGE SCALE GENOMIC DNA]</scope>
    <source>
        <strain evidence="5">T-y2</strain>
    </source>
</reference>
<organism evidence="4 5">
    <name type="scientific">Mesonia ostreae</name>
    <dbReference type="NCBI Taxonomy" id="861110"/>
    <lineage>
        <taxon>Bacteria</taxon>
        <taxon>Pseudomonadati</taxon>
        <taxon>Bacteroidota</taxon>
        <taxon>Flavobacteriia</taxon>
        <taxon>Flavobacteriales</taxon>
        <taxon>Flavobacteriaceae</taxon>
        <taxon>Mesonia</taxon>
    </lineage>
</organism>
<protein>
    <submittedName>
        <fullName evidence="4">T9SS type A sorting domain-containing protein</fullName>
    </submittedName>
</protein>
<dbReference type="Pfam" id="PF18962">
    <property type="entry name" value="Por_Secre_tail"/>
    <property type="match status" value="1"/>
</dbReference>
<dbReference type="NCBIfam" id="TIGR04183">
    <property type="entry name" value="Por_Secre_tail"/>
    <property type="match status" value="1"/>
</dbReference>
<dbReference type="Proteomes" id="UP001182991">
    <property type="component" value="Unassembled WGS sequence"/>
</dbReference>
<accession>A0ABU2KLZ4</accession>
<dbReference type="InterPro" id="IPR026444">
    <property type="entry name" value="Secre_tail"/>
</dbReference>